<dbReference type="FunFam" id="2.60.120.10:FF:000108">
    <property type="entry name" value="cAMP-dependent protein kinase type II regulatory subunit"/>
    <property type="match status" value="1"/>
</dbReference>
<dbReference type="AlphaFoldDB" id="A0ABD2PCV2"/>
<dbReference type="FunFam" id="2.60.120.10:FF:000017">
    <property type="entry name" value="cAMP-dependent protein kinase type II regulatory subunit"/>
    <property type="match status" value="1"/>
</dbReference>
<evidence type="ECO:0000313" key="12">
    <source>
        <dbReference type="Proteomes" id="UP001516400"/>
    </source>
</evidence>
<dbReference type="GO" id="GO:0005737">
    <property type="term" value="C:cytoplasm"/>
    <property type="evidence" value="ECO:0007669"/>
    <property type="project" value="UniProtKB-ARBA"/>
</dbReference>
<dbReference type="SUPFAM" id="SSF51206">
    <property type="entry name" value="cAMP-binding domain-like"/>
    <property type="match status" value="2"/>
</dbReference>
<evidence type="ECO:0000256" key="6">
    <source>
        <dbReference type="ARBA" id="ARBA00023149"/>
    </source>
</evidence>
<dbReference type="InterPro" id="IPR018488">
    <property type="entry name" value="cNMP-bd_CS"/>
</dbReference>
<dbReference type="InterPro" id="IPR012198">
    <property type="entry name" value="cAMP_dep_PK_reg_su"/>
</dbReference>
<feature type="region of interest" description="Disordered" evidence="9">
    <location>
        <begin position="19"/>
        <end position="78"/>
    </location>
</feature>
<dbReference type="InterPro" id="IPR018490">
    <property type="entry name" value="cNMP-bd_dom_sf"/>
</dbReference>
<dbReference type="PRINTS" id="PR00103">
    <property type="entry name" value="CAMPKINASE"/>
</dbReference>
<comment type="similarity">
    <text evidence="1">Belongs to the cAMP-dependent kinase regulatory chain family.</text>
</comment>
<dbReference type="PROSITE" id="PS00888">
    <property type="entry name" value="CNMP_BINDING_1"/>
    <property type="match status" value="2"/>
</dbReference>
<dbReference type="PIRSF" id="PIRSF000548">
    <property type="entry name" value="PK_regulatory"/>
    <property type="match status" value="1"/>
</dbReference>
<organism evidence="11 12">
    <name type="scientific">Cryptolaemus montrouzieri</name>
    <dbReference type="NCBI Taxonomy" id="559131"/>
    <lineage>
        <taxon>Eukaryota</taxon>
        <taxon>Metazoa</taxon>
        <taxon>Ecdysozoa</taxon>
        <taxon>Arthropoda</taxon>
        <taxon>Hexapoda</taxon>
        <taxon>Insecta</taxon>
        <taxon>Pterygota</taxon>
        <taxon>Neoptera</taxon>
        <taxon>Endopterygota</taxon>
        <taxon>Coleoptera</taxon>
        <taxon>Polyphaga</taxon>
        <taxon>Cucujiformia</taxon>
        <taxon>Coccinelloidea</taxon>
        <taxon>Coccinellidae</taxon>
        <taxon>Scymninae</taxon>
        <taxon>Scymnini</taxon>
        <taxon>Cryptolaemus</taxon>
    </lineage>
</organism>
<keyword evidence="4" id="KW-0677">Repeat</keyword>
<evidence type="ECO:0000256" key="5">
    <source>
        <dbReference type="ARBA" id="ARBA00022741"/>
    </source>
</evidence>
<dbReference type="InterPro" id="IPR014710">
    <property type="entry name" value="RmlC-like_jellyroll"/>
</dbReference>
<dbReference type="InterPro" id="IPR000595">
    <property type="entry name" value="cNMP-bd_dom"/>
</dbReference>
<reference evidence="11 12" key="1">
    <citation type="journal article" date="2021" name="BMC Biol.">
        <title>Horizontally acquired antibacterial genes associated with adaptive radiation of ladybird beetles.</title>
        <authorList>
            <person name="Li H.S."/>
            <person name="Tang X.F."/>
            <person name="Huang Y.H."/>
            <person name="Xu Z.Y."/>
            <person name="Chen M.L."/>
            <person name="Du X.Y."/>
            <person name="Qiu B.Y."/>
            <person name="Chen P.T."/>
            <person name="Zhang W."/>
            <person name="Slipinski A."/>
            <person name="Escalona H.E."/>
            <person name="Waterhouse R.M."/>
            <person name="Zwick A."/>
            <person name="Pang H."/>
        </authorList>
    </citation>
    <scope>NUCLEOTIDE SEQUENCE [LARGE SCALE GENOMIC DNA]</scope>
    <source>
        <strain evidence="11">SYSU2018</strain>
    </source>
</reference>
<dbReference type="Proteomes" id="UP001516400">
    <property type="component" value="Unassembled WGS sequence"/>
</dbReference>
<evidence type="ECO:0000256" key="1">
    <source>
        <dbReference type="ARBA" id="ARBA00005753"/>
    </source>
</evidence>
<feature type="binding site" evidence="8">
    <location>
        <position position="251"/>
    </location>
    <ligand>
        <name>3',5'-cyclic AMP</name>
        <dbReference type="ChEBI" id="CHEBI:58165"/>
        <label>1</label>
    </ligand>
</feature>
<accession>A0ABD2PCV2</accession>
<evidence type="ECO:0000256" key="9">
    <source>
        <dbReference type="SAM" id="MobiDB-lite"/>
    </source>
</evidence>
<evidence type="ECO:0000256" key="7">
    <source>
        <dbReference type="ARBA" id="ARBA00067959"/>
    </source>
</evidence>
<dbReference type="PROSITE" id="PS50042">
    <property type="entry name" value="CNMP_BINDING_3"/>
    <property type="match status" value="2"/>
</dbReference>
<dbReference type="PROSITE" id="PS00889">
    <property type="entry name" value="CNMP_BINDING_2"/>
    <property type="match status" value="2"/>
</dbReference>
<dbReference type="PANTHER" id="PTHR11635:SF152">
    <property type="entry name" value="CAMP-DEPENDENT PROTEIN KINASE TYPE I REGULATORY SUBUNIT-RELATED"/>
    <property type="match status" value="1"/>
</dbReference>
<dbReference type="GO" id="GO:0030552">
    <property type="term" value="F:cAMP binding"/>
    <property type="evidence" value="ECO:0007669"/>
    <property type="project" value="UniProtKB-KW"/>
</dbReference>
<comment type="caution">
    <text evidence="11">The sequence shown here is derived from an EMBL/GenBank/DDBJ whole genome shotgun (WGS) entry which is preliminary data.</text>
</comment>
<dbReference type="EMBL" id="JABFTP020000185">
    <property type="protein sequence ID" value="KAL3288626.1"/>
    <property type="molecule type" value="Genomic_DNA"/>
</dbReference>
<feature type="compositionally biased region" description="Low complexity" evidence="9">
    <location>
        <begin position="20"/>
        <end position="32"/>
    </location>
</feature>
<keyword evidence="6 8" id="KW-0114">cAMP</keyword>
<dbReference type="PANTHER" id="PTHR11635">
    <property type="entry name" value="CAMP-DEPENDENT PROTEIN KINASE REGULATORY CHAIN"/>
    <property type="match status" value="1"/>
</dbReference>
<feature type="domain" description="Cyclic nucleotide-binding" evidence="10">
    <location>
        <begin position="172"/>
        <end position="292"/>
    </location>
</feature>
<dbReference type="Pfam" id="PF00027">
    <property type="entry name" value="cNMP_binding"/>
    <property type="match status" value="2"/>
</dbReference>
<protein>
    <recommendedName>
        <fullName evidence="7">cAMP-dependent protein kinase type II regulatory subunit</fullName>
    </recommendedName>
</protein>
<feature type="binding site" evidence="8">
    <location>
        <position position="374"/>
    </location>
    <ligand>
        <name>3',5'-cyclic AMP</name>
        <dbReference type="ChEBI" id="CHEBI:58165"/>
        <label>2</label>
    </ligand>
</feature>
<feature type="binding site" evidence="8">
    <location>
        <position position="242"/>
    </location>
    <ligand>
        <name>3',5'-cyclic AMP</name>
        <dbReference type="ChEBI" id="CHEBI:58165"/>
        <label>1</label>
    </ligand>
</feature>
<evidence type="ECO:0000313" key="11">
    <source>
        <dbReference type="EMBL" id="KAL3288626.1"/>
    </source>
</evidence>
<keyword evidence="5 8" id="KW-0547">Nucleotide-binding</keyword>
<proteinExistence type="inferred from homology"/>
<gene>
    <name evidence="11" type="ORF">HHI36_003061</name>
</gene>
<feature type="domain" description="Cyclic nucleotide-binding" evidence="10">
    <location>
        <begin position="295"/>
        <end position="415"/>
    </location>
</feature>
<keyword evidence="2" id="KW-0597">Phosphoprotein</keyword>
<dbReference type="Gene3D" id="2.60.120.10">
    <property type="entry name" value="Jelly Rolls"/>
    <property type="match status" value="2"/>
</dbReference>
<evidence type="ECO:0000256" key="8">
    <source>
        <dbReference type="PIRSR" id="PIRSR000548-1"/>
    </source>
</evidence>
<feature type="compositionally biased region" description="Polar residues" evidence="9">
    <location>
        <begin position="35"/>
        <end position="49"/>
    </location>
</feature>
<feature type="compositionally biased region" description="Polar residues" evidence="9">
    <location>
        <begin position="57"/>
        <end position="78"/>
    </location>
</feature>
<sequence length="430" mass="48244">MSEKKEGKKQVSCVVIGSLSTSSTPPFTSKPPELQSLSTEFSTKSQEILLSQLIEAQPSSQDESYAQPAPTESPTTSQLTAISESIDLQSSNIQDNSVEPDVIDNNIVTEQVNISIDNIAEPPISRFSTRRKSVFAETYDPEEDEDEGEKIVYPKSDEQRSRLAEAVRNILLFRALDKEQMQDVLDAMFERKVEDGETVITQGDDGDNFYVIEHGIFHALVGEPGQEPKHIHTYEHSGSFGELALLYNMPRAATIKAVTDGALWAMDRQTFRRILLKSAFKKRKMYETLIESVPMLSTLQAYERMNLADALVPRVCTPGERVIRQGDAADGMYFVEQGAVIIKVYDDSGKEVEINRIHKGGYFGELALVTHRPRAASAYADGDVKLAFLDVEAFERLLGPCMQLMKRNINDYEEQLLKIFGSKQNMRDIR</sequence>
<dbReference type="InterPro" id="IPR050503">
    <property type="entry name" value="cAMP-dep_PK_reg_su-like"/>
</dbReference>
<evidence type="ECO:0000259" key="10">
    <source>
        <dbReference type="PROSITE" id="PS50042"/>
    </source>
</evidence>
<keyword evidence="12" id="KW-1185">Reference proteome</keyword>
<evidence type="ECO:0000256" key="3">
    <source>
        <dbReference type="ARBA" id="ARBA00022566"/>
    </source>
</evidence>
<dbReference type="CDD" id="cd00038">
    <property type="entry name" value="CAP_ED"/>
    <property type="match status" value="2"/>
</dbReference>
<evidence type="ECO:0000256" key="2">
    <source>
        <dbReference type="ARBA" id="ARBA00022553"/>
    </source>
</evidence>
<evidence type="ECO:0000256" key="4">
    <source>
        <dbReference type="ARBA" id="ARBA00022737"/>
    </source>
</evidence>
<dbReference type="SMART" id="SM00100">
    <property type="entry name" value="cNMP"/>
    <property type="match status" value="2"/>
</dbReference>
<keyword evidence="3 8" id="KW-0116">cAMP-binding</keyword>
<feature type="binding site" evidence="8">
    <location>
        <position position="365"/>
    </location>
    <ligand>
        <name>3',5'-cyclic AMP</name>
        <dbReference type="ChEBI" id="CHEBI:58165"/>
        <label>2</label>
    </ligand>
</feature>
<name>A0ABD2PCV2_9CUCU</name>